<organism evidence="3">
    <name type="scientific">Mesocestoides corti</name>
    <name type="common">Flatworm</name>
    <dbReference type="NCBI Taxonomy" id="53468"/>
    <lineage>
        <taxon>Eukaryota</taxon>
        <taxon>Metazoa</taxon>
        <taxon>Spiralia</taxon>
        <taxon>Lophotrochozoa</taxon>
        <taxon>Platyhelminthes</taxon>
        <taxon>Cestoda</taxon>
        <taxon>Eucestoda</taxon>
        <taxon>Cyclophyllidea</taxon>
        <taxon>Mesocestoididae</taxon>
        <taxon>Mesocestoides</taxon>
    </lineage>
</organism>
<keyword evidence="1" id="KW-0175">Coiled coil</keyword>
<feature type="coiled-coil region" evidence="1">
    <location>
        <begin position="337"/>
        <end position="396"/>
    </location>
</feature>
<dbReference type="WBParaSite" id="MCU_007664-RC">
    <property type="protein sequence ID" value="MCU_007664-RC"/>
    <property type="gene ID" value="MCU_007664"/>
</dbReference>
<evidence type="ECO:0000256" key="2">
    <source>
        <dbReference type="SAM" id="MobiDB-lite"/>
    </source>
</evidence>
<sequence length="598" mass="69245">MKSRIPSEFPEDNAELSQCMNHSSQIHFFDNLFETSQLLLDERSSAKNCQQLYSHLKVAHEKLQNSYAELEARFTSSLREWLQEKNILSDQISKLSSEKDQFEALCVALQKNTLTAERLELIKNEIRNDCQKKSQKTFVKALKDADEARAECQKSKEELEIIRAELEQQRLRSEREQEKYALLHGSELKTMVEAHEDVVNRLSSLLGSDAETLAALYRLNTEMRAKCNCALDEARKSRLLYDTQLSELKNELIHVIDQLKRSNSENSTLKAKCDALTEQADMLKGSLARTQADLKTSRQKAIDCEQSKLNTEKHFEKLLQRSRTELSDYRVEFQRQRVDLEKQRDEMAFRVQELTNQIAIAFAKFEETEEMHRQMEHEAETRESDLRKSAAELKAESDERLAKMLRQLEHTQMTLQESTAHQKSLALALAESENSKNEALRKLSSLTSQNDGLREELTRTKQELRASQREIASLESTLKELSTHEAQTLERDHTKSGAQAEGDNAYELAGVREAYSRSLEKLKSQKSALLERIRNMCTELGKKNCELEQLRQENAKLRNSVPRSDFLKIEAQLKEFKRRKESYWLLLQQINGIIPEKN</sequence>
<protein>
    <submittedName>
        <fullName evidence="3">Coiled-coil domain-containing protein 89</fullName>
    </submittedName>
</protein>
<feature type="coiled-coil region" evidence="1">
    <location>
        <begin position="53"/>
        <end position="179"/>
    </location>
</feature>
<name>A0A5K3FF37_MESCO</name>
<proteinExistence type="predicted"/>
<reference evidence="3" key="1">
    <citation type="submission" date="2019-11" db="UniProtKB">
        <authorList>
            <consortium name="WormBaseParasite"/>
        </authorList>
    </citation>
    <scope>IDENTIFICATION</scope>
</reference>
<dbReference type="AlphaFoldDB" id="A0A5K3FF37"/>
<accession>A0A5K3FF37</accession>
<evidence type="ECO:0000313" key="3">
    <source>
        <dbReference type="WBParaSite" id="MCU_007664-RC"/>
    </source>
</evidence>
<feature type="coiled-coil region" evidence="1">
    <location>
        <begin position="231"/>
        <end position="279"/>
    </location>
</feature>
<feature type="region of interest" description="Disordered" evidence="2">
    <location>
        <begin position="436"/>
        <end position="455"/>
    </location>
</feature>
<feature type="coiled-coil region" evidence="1">
    <location>
        <begin position="512"/>
        <end position="560"/>
    </location>
</feature>
<evidence type="ECO:0000256" key="1">
    <source>
        <dbReference type="SAM" id="Coils"/>
    </source>
</evidence>